<dbReference type="AlphaFoldDB" id="A0A1A9I214"/>
<dbReference type="KEGG" id="nia:A8C56_12515"/>
<name>A0A1A9I214_9BACT</name>
<dbReference type="EMBL" id="CP015772">
    <property type="protein sequence ID" value="ANH81697.1"/>
    <property type="molecule type" value="Genomic_DNA"/>
</dbReference>
<sequence length="223" mass="25635">MKKIVMIFMLSIGLSLMPTQKSHAVVWVVVKAVLVKVIKAMDLAVQRLQNKTIWLQNAQKTLENTLSKVKLDEISDWVKKNKEQYAKYYDELAQVKEAITGYKRVKAIMEKQVRVVEEYKRAFGLFKQDKHFTPDEINYMTKVYSGIVDESLKNLDQLFLVVGTLGTKMSDGKRLEIINKAAEGIDETLGDLRMFNSQNVRLSLQRSKDLQEVQTVKALYGIE</sequence>
<evidence type="ECO:0000313" key="1">
    <source>
        <dbReference type="EMBL" id="ANH81697.1"/>
    </source>
</evidence>
<dbReference type="STRING" id="1176587.A8C56_12515"/>
<reference evidence="1 2" key="1">
    <citation type="submission" date="2016-05" db="EMBL/GenBank/DDBJ databases">
        <title>Niabella ginsenosidivorans BS26 whole genome sequencing.</title>
        <authorList>
            <person name="Im W.T."/>
            <person name="Siddiqi M.Z."/>
        </authorList>
    </citation>
    <scope>NUCLEOTIDE SEQUENCE [LARGE SCALE GENOMIC DNA]</scope>
    <source>
        <strain evidence="1 2">BS26</strain>
    </source>
</reference>
<dbReference type="Proteomes" id="UP000077667">
    <property type="component" value="Chromosome"/>
</dbReference>
<protein>
    <submittedName>
        <fullName evidence="1">Conjugal transfer protein TraI</fullName>
    </submittedName>
</protein>
<accession>A0A1A9I214</accession>
<dbReference type="RefSeq" id="WP_067756506.1">
    <property type="nucleotide sequence ID" value="NZ_CP015772.1"/>
</dbReference>
<proteinExistence type="predicted"/>
<keyword evidence="2" id="KW-1185">Reference proteome</keyword>
<dbReference type="OrthoDB" id="793529at2"/>
<organism evidence="1 2">
    <name type="scientific">Niabella ginsenosidivorans</name>
    <dbReference type="NCBI Taxonomy" id="1176587"/>
    <lineage>
        <taxon>Bacteria</taxon>
        <taxon>Pseudomonadati</taxon>
        <taxon>Bacteroidota</taxon>
        <taxon>Chitinophagia</taxon>
        <taxon>Chitinophagales</taxon>
        <taxon>Chitinophagaceae</taxon>
        <taxon>Niabella</taxon>
    </lineage>
</organism>
<evidence type="ECO:0000313" key="2">
    <source>
        <dbReference type="Proteomes" id="UP000077667"/>
    </source>
</evidence>
<gene>
    <name evidence="1" type="ORF">A8C56_12515</name>
</gene>